<dbReference type="EMBL" id="CAESAQ020000076">
    <property type="protein sequence ID" value="CAB5503050.1"/>
    <property type="molecule type" value="Genomic_DNA"/>
</dbReference>
<accession>A0A8H8XDS2</accession>
<proteinExistence type="predicted"/>
<keyword evidence="2" id="KW-1185">Reference proteome</keyword>
<dbReference type="AlphaFoldDB" id="A0A8H8XDS2"/>
<protein>
    <submittedName>
        <fullName evidence="1">Uncharacterized protein</fullName>
    </submittedName>
</protein>
<sequence>MEKPYKGWIALRQIYRKLNKNTFAFKMKSRLSYLKFPALVQLSSKH</sequence>
<evidence type="ECO:0000313" key="1">
    <source>
        <dbReference type="EMBL" id="CAB5503050.1"/>
    </source>
</evidence>
<reference evidence="1 2" key="1">
    <citation type="submission" date="2020-05" db="EMBL/GenBank/DDBJ databases">
        <authorList>
            <person name="Petersen J."/>
            <person name="Sayavedra L."/>
        </authorList>
    </citation>
    <scope>NUCLEOTIDE SEQUENCE [LARGE SCALE GENOMIC DNA]</scope>
    <source>
        <strain evidence="1">B thermophilus SOXS</strain>
    </source>
</reference>
<comment type="caution">
    <text evidence="1">The sequence shown here is derived from an EMBL/GenBank/DDBJ whole genome shotgun (WGS) entry which is preliminary data.</text>
</comment>
<dbReference type="Proteomes" id="UP000643672">
    <property type="component" value="Unassembled WGS sequence"/>
</dbReference>
<gene>
    <name evidence="1" type="ORF">THERMOS_1718</name>
</gene>
<evidence type="ECO:0000313" key="2">
    <source>
        <dbReference type="Proteomes" id="UP000643672"/>
    </source>
</evidence>
<organism evidence="1 2">
    <name type="scientific">Bathymodiolus thermophilus thioautotrophic gill symbiont</name>
    <dbReference type="NCBI Taxonomy" id="2360"/>
    <lineage>
        <taxon>Bacteria</taxon>
        <taxon>Pseudomonadati</taxon>
        <taxon>Pseudomonadota</taxon>
        <taxon>Gammaproteobacteria</taxon>
        <taxon>sulfur-oxidizing symbionts</taxon>
    </lineage>
</organism>
<name>A0A8H8XDS2_9GAMM</name>